<dbReference type="InterPro" id="IPR036291">
    <property type="entry name" value="NAD(P)-bd_dom_sf"/>
</dbReference>
<name>A0A830FM02_9EURY</name>
<dbReference type="EMBL" id="BMPG01000004">
    <property type="protein sequence ID" value="GGL68954.1"/>
    <property type="molecule type" value="Genomic_DNA"/>
</dbReference>
<evidence type="ECO:0000313" key="7">
    <source>
        <dbReference type="Proteomes" id="UP000607197"/>
    </source>
</evidence>
<feature type="domain" description="D-isomer specific 2-hydroxyacid dehydrogenase catalytic" evidence="4">
    <location>
        <begin position="56"/>
        <end position="307"/>
    </location>
</feature>
<dbReference type="GO" id="GO:0051287">
    <property type="term" value="F:NAD binding"/>
    <property type="evidence" value="ECO:0007669"/>
    <property type="project" value="InterPro"/>
</dbReference>
<reference evidence="6" key="1">
    <citation type="journal article" date="2014" name="Int. J. Syst. Evol. Microbiol.">
        <title>Complete genome sequence of Corynebacterium casei LMG S-19264T (=DSM 44701T), isolated from a smear-ripened cheese.</title>
        <authorList>
            <consortium name="US DOE Joint Genome Institute (JGI-PGF)"/>
            <person name="Walter F."/>
            <person name="Albersmeier A."/>
            <person name="Kalinowski J."/>
            <person name="Ruckert C."/>
        </authorList>
    </citation>
    <scope>NUCLEOTIDE SEQUENCE</scope>
    <source>
        <strain evidence="6">JCM 19596</strain>
    </source>
</reference>
<dbReference type="Gene3D" id="3.40.50.720">
    <property type="entry name" value="NAD(P)-binding Rossmann-like Domain"/>
    <property type="match status" value="2"/>
</dbReference>
<reference evidence="6" key="2">
    <citation type="submission" date="2020-09" db="EMBL/GenBank/DDBJ databases">
        <authorList>
            <person name="Sun Q."/>
            <person name="Ohkuma M."/>
        </authorList>
    </citation>
    <scope>NUCLEOTIDE SEQUENCE</scope>
    <source>
        <strain evidence="6">JCM 19596</strain>
    </source>
</reference>
<accession>A0A830FM02</accession>
<evidence type="ECO:0000259" key="5">
    <source>
        <dbReference type="Pfam" id="PF02826"/>
    </source>
</evidence>
<keyword evidence="7" id="KW-1185">Reference proteome</keyword>
<dbReference type="PROSITE" id="PS00671">
    <property type="entry name" value="D_2_HYDROXYACID_DH_3"/>
    <property type="match status" value="1"/>
</dbReference>
<dbReference type="PANTHER" id="PTHR43333:SF1">
    <property type="entry name" value="D-ISOMER SPECIFIC 2-HYDROXYACID DEHYDROGENASE NAD-BINDING DOMAIN-CONTAINING PROTEIN"/>
    <property type="match status" value="1"/>
</dbReference>
<keyword evidence="2" id="KW-0520">NAD</keyword>
<comment type="caution">
    <text evidence="6">The sequence shown here is derived from an EMBL/GenBank/DDBJ whole genome shotgun (WGS) entry which is preliminary data.</text>
</comment>
<dbReference type="InterPro" id="IPR006139">
    <property type="entry name" value="D-isomer_2_OHA_DH_cat_dom"/>
</dbReference>
<dbReference type="Pfam" id="PF00389">
    <property type="entry name" value="2-Hacid_dh"/>
    <property type="match status" value="1"/>
</dbReference>
<dbReference type="InterPro" id="IPR006140">
    <property type="entry name" value="D-isomer_DH_NAD-bd"/>
</dbReference>
<evidence type="ECO:0000256" key="2">
    <source>
        <dbReference type="ARBA" id="ARBA00023027"/>
    </source>
</evidence>
<dbReference type="CDD" id="cd05300">
    <property type="entry name" value="2-Hacid_dh_1"/>
    <property type="match status" value="1"/>
</dbReference>
<dbReference type="NCBIfam" id="NF041369">
    <property type="entry name" value="Dhydh_Halo"/>
    <property type="match status" value="1"/>
</dbReference>
<dbReference type="AlphaFoldDB" id="A0A830FM02"/>
<dbReference type="InterPro" id="IPR054891">
    <property type="entry name" value="Dhydh_Halo"/>
</dbReference>
<evidence type="ECO:0000256" key="1">
    <source>
        <dbReference type="ARBA" id="ARBA00023002"/>
    </source>
</evidence>
<dbReference type="InterPro" id="IPR029753">
    <property type="entry name" value="D-isomer_DH_CS"/>
</dbReference>
<organism evidence="6 7">
    <name type="scientific">Halocalculus aciditolerans</name>
    <dbReference type="NCBI Taxonomy" id="1383812"/>
    <lineage>
        <taxon>Archaea</taxon>
        <taxon>Methanobacteriati</taxon>
        <taxon>Methanobacteriota</taxon>
        <taxon>Stenosarchaea group</taxon>
        <taxon>Halobacteria</taxon>
        <taxon>Halobacteriales</taxon>
        <taxon>Halobacteriaceae</taxon>
        <taxon>Halocalculus</taxon>
    </lineage>
</organism>
<evidence type="ECO:0000256" key="3">
    <source>
        <dbReference type="RuleBase" id="RU003719"/>
    </source>
</evidence>
<dbReference type="OrthoDB" id="162251at2157"/>
<proteinExistence type="inferred from homology"/>
<sequence length="308" mass="33653">MNIEHLGVHDSISAVFPPERLVDALASVDPNVSIVRDGEYDDIDAVVTFAHDDAYFGQVEWVHCARAGYDDFPVERFEETGTILTNSSGIHGASVGETAVGMMLSLARCLHVARDAQNRGEWSRPEWDRPFTLFDQRVTVVGLGTLGQGIARRADGLGMRVSGVRRTPARPPHVREVYTPVDLHDAIADAKFVALTTPLTEETAHMFGAEEFDVMRDDAYLVNVARGGVVDQDALVDALESGDIAGAGLDVFEEEPLPESSPLWEMDDVVVTPHVGAADRNYYQDIAALVRQNVLHASADEEFVNRVA</sequence>
<gene>
    <name evidence="6" type="ORF">GCM10009039_28670</name>
</gene>
<protein>
    <submittedName>
        <fullName evidence="6">Phosphoglycerate dehydrogenase</fullName>
    </submittedName>
</protein>
<evidence type="ECO:0000313" key="6">
    <source>
        <dbReference type="EMBL" id="GGL68954.1"/>
    </source>
</evidence>
<dbReference type="SUPFAM" id="SSF51735">
    <property type="entry name" value="NAD(P)-binding Rossmann-fold domains"/>
    <property type="match status" value="1"/>
</dbReference>
<dbReference type="RefSeq" id="WP_188980128.1">
    <property type="nucleotide sequence ID" value="NZ_BMPG01000004.1"/>
</dbReference>
<dbReference type="Pfam" id="PF02826">
    <property type="entry name" value="2-Hacid_dh_C"/>
    <property type="match status" value="1"/>
</dbReference>
<evidence type="ECO:0000259" key="4">
    <source>
        <dbReference type="Pfam" id="PF00389"/>
    </source>
</evidence>
<dbReference type="PANTHER" id="PTHR43333">
    <property type="entry name" value="2-HACID_DH_C DOMAIN-CONTAINING PROTEIN"/>
    <property type="match status" value="1"/>
</dbReference>
<keyword evidence="1 3" id="KW-0560">Oxidoreductase</keyword>
<dbReference type="Proteomes" id="UP000607197">
    <property type="component" value="Unassembled WGS sequence"/>
</dbReference>
<feature type="domain" description="D-isomer specific 2-hydroxyacid dehydrogenase NAD-binding" evidence="5">
    <location>
        <begin position="100"/>
        <end position="276"/>
    </location>
</feature>
<dbReference type="SUPFAM" id="SSF52283">
    <property type="entry name" value="Formate/glycerate dehydrogenase catalytic domain-like"/>
    <property type="match status" value="1"/>
</dbReference>
<comment type="similarity">
    <text evidence="3">Belongs to the D-isomer specific 2-hydroxyacid dehydrogenase family.</text>
</comment>
<dbReference type="GO" id="GO:0016616">
    <property type="term" value="F:oxidoreductase activity, acting on the CH-OH group of donors, NAD or NADP as acceptor"/>
    <property type="evidence" value="ECO:0007669"/>
    <property type="project" value="InterPro"/>
</dbReference>